<evidence type="ECO:0008006" key="4">
    <source>
        <dbReference type="Google" id="ProtNLM"/>
    </source>
</evidence>
<feature type="transmembrane region" description="Helical" evidence="1">
    <location>
        <begin position="69"/>
        <end position="90"/>
    </location>
</feature>
<name>A0A318U8T4_9BACL</name>
<keyword evidence="1" id="KW-0472">Membrane</keyword>
<comment type="caution">
    <text evidence="2">The sequence shown here is derived from an EMBL/GenBank/DDBJ whole genome shotgun (WGS) entry which is preliminary data.</text>
</comment>
<dbReference type="AlphaFoldDB" id="A0A318U8T4"/>
<evidence type="ECO:0000313" key="2">
    <source>
        <dbReference type="EMBL" id="PYF08409.1"/>
    </source>
</evidence>
<keyword evidence="1" id="KW-0812">Transmembrane</keyword>
<feature type="transmembrane region" description="Helical" evidence="1">
    <location>
        <begin position="6"/>
        <end position="24"/>
    </location>
</feature>
<sequence>MNTIIYFLLAFGYFVLLIWGLALSKNNLWNLTNVLLLVIVGLVYDNLIIALGKFIGEGELLKGLSYPRFWLHALFTPTLILFAWSICNKLDLPWAKKTHWKVIFGFLTIGLILYELLTSVMNLELKANHENGVLNYESIESTSPVMVIFVTLVLLIVGIILLKKFHFPWLLIGTIIMILGSLLAIWMKTFPIMNILEILLITSLVLTKQLQVKESKIVG</sequence>
<reference evidence="2 3" key="1">
    <citation type="submission" date="2018-06" db="EMBL/GenBank/DDBJ databases">
        <title>Genomic Encyclopedia of Archaeal and Bacterial Type Strains, Phase II (KMG-II): from individual species to whole genera.</title>
        <authorList>
            <person name="Goeker M."/>
        </authorList>
    </citation>
    <scope>NUCLEOTIDE SEQUENCE [LARGE SCALE GENOMIC DNA]</scope>
    <source>
        <strain evidence="2 3">KACC 16626</strain>
    </source>
</reference>
<feature type="transmembrane region" description="Helical" evidence="1">
    <location>
        <begin position="143"/>
        <end position="162"/>
    </location>
</feature>
<organism evidence="2 3">
    <name type="scientific">Ureibacillus chungkukjangi</name>
    <dbReference type="NCBI Taxonomy" id="1202712"/>
    <lineage>
        <taxon>Bacteria</taxon>
        <taxon>Bacillati</taxon>
        <taxon>Bacillota</taxon>
        <taxon>Bacilli</taxon>
        <taxon>Bacillales</taxon>
        <taxon>Caryophanaceae</taxon>
        <taxon>Ureibacillus</taxon>
    </lineage>
</organism>
<dbReference type="OrthoDB" id="4331374at2"/>
<feature type="transmembrane region" description="Helical" evidence="1">
    <location>
        <begin position="31"/>
        <end position="49"/>
    </location>
</feature>
<accession>A0A318U8T4</accession>
<protein>
    <recommendedName>
        <fullName evidence="4">Phospholipid phosphatase</fullName>
    </recommendedName>
</protein>
<feature type="transmembrane region" description="Helical" evidence="1">
    <location>
        <begin position="169"/>
        <end position="186"/>
    </location>
</feature>
<proteinExistence type="predicted"/>
<dbReference type="EMBL" id="QJTJ01000002">
    <property type="protein sequence ID" value="PYF08409.1"/>
    <property type="molecule type" value="Genomic_DNA"/>
</dbReference>
<gene>
    <name evidence="2" type="ORF">BJ095_102175</name>
</gene>
<keyword evidence="1" id="KW-1133">Transmembrane helix</keyword>
<keyword evidence="3" id="KW-1185">Reference proteome</keyword>
<dbReference type="RefSeq" id="WP_107931800.1">
    <property type="nucleotide sequence ID" value="NZ_CP085009.1"/>
</dbReference>
<evidence type="ECO:0000313" key="3">
    <source>
        <dbReference type="Proteomes" id="UP000247416"/>
    </source>
</evidence>
<feature type="transmembrane region" description="Helical" evidence="1">
    <location>
        <begin position="192"/>
        <end position="210"/>
    </location>
</feature>
<evidence type="ECO:0000256" key="1">
    <source>
        <dbReference type="SAM" id="Phobius"/>
    </source>
</evidence>
<dbReference type="Proteomes" id="UP000247416">
    <property type="component" value="Unassembled WGS sequence"/>
</dbReference>
<feature type="transmembrane region" description="Helical" evidence="1">
    <location>
        <begin position="102"/>
        <end position="123"/>
    </location>
</feature>